<feature type="region of interest" description="Disordered" evidence="1">
    <location>
        <begin position="1"/>
        <end position="25"/>
    </location>
</feature>
<gene>
    <name evidence="2" type="ORF">R3P38DRAFT_3352962</name>
</gene>
<keyword evidence="3" id="KW-1185">Reference proteome</keyword>
<evidence type="ECO:0000313" key="2">
    <source>
        <dbReference type="EMBL" id="KAK7031847.1"/>
    </source>
</evidence>
<evidence type="ECO:0000313" key="3">
    <source>
        <dbReference type="Proteomes" id="UP001362999"/>
    </source>
</evidence>
<proteinExistence type="predicted"/>
<evidence type="ECO:0000256" key="1">
    <source>
        <dbReference type="SAM" id="MobiDB-lite"/>
    </source>
</evidence>
<protein>
    <submittedName>
        <fullName evidence="2">ABC protein</fullName>
    </submittedName>
</protein>
<dbReference type="EMBL" id="JAWWNJ010000024">
    <property type="protein sequence ID" value="KAK7031847.1"/>
    <property type="molecule type" value="Genomic_DNA"/>
</dbReference>
<sequence>MQDLAMSRSEMPDSQNNSHHKEDWASLSQFKGLPGTRRYNLLHSNEAPFDTELNEFQNVMSKTGASLVRLGDEIARTRRHLQDLEDRRAELLSFREQTRGVLFPLRRVPPEVLCEIFQWALLLPQDSPFREGFKISDSPWNLTHVCRRWRDVAISKASLWSLIAINYEDDSNPSSLYPVPMVERQIERAQSHGLRIHFYGSEHANSEPQIQVLECLMKYMPRWEELSIGLTSFLYPILERMSGQLFLLRRLWVEWMCLESQQSAGPITAFQRAPSLVDAAVCNVHMYTPILLPVGQLTRYQLDVPWNAHRDILALAPNLIEAHIAVNHDEDDDWPEPPASDDKSLQLTLLKRLYVSHPEILQYVTFPVLEEIAMEIDPDEVDAIPEYLEPSISRSSCPLRSLCIVGSPILSSTLVQFPSVTELKIIIDNDESPSKTLDSLLVDLTLASPDAEQTIVAPQLREISIGHNLEEREFIFAPYLAMLESRHKIRDSALCAAHLYIVSKATTRDTASQDRMRALLTNGLRFGYKKGRSANHALMGWNFAATWC</sequence>
<dbReference type="Proteomes" id="UP001362999">
    <property type="component" value="Unassembled WGS sequence"/>
</dbReference>
<reference evidence="2 3" key="1">
    <citation type="journal article" date="2024" name="J Genomics">
        <title>Draft genome sequencing and assembly of Favolaschia claudopus CIRM-BRFM 2984 isolated from oak limbs.</title>
        <authorList>
            <person name="Navarro D."/>
            <person name="Drula E."/>
            <person name="Chaduli D."/>
            <person name="Cazenave R."/>
            <person name="Ahrendt S."/>
            <person name="Wang J."/>
            <person name="Lipzen A."/>
            <person name="Daum C."/>
            <person name="Barry K."/>
            <person name="Grigoriev I.V."/>
            <person name="Favel A."/>
            <person name="Rosso M.N."/>
            <person name="Martin F."/>
        </authorList>
    </citation>
    <scope>NUCLEOTIDE SEQUENCE [LARGE SCALE GENOMIC DNA]</scope>
    <source>
        <strain evidence="2 3">CIRM-BRFM 2984</strain>
    </source>
</reference>
<accession>A0AAW0BY18</accession>
<name>A0AAW0BY18_9AGAR</name>
<organism evidence="2 3">
    <name type="scientific">Favolaschia claudopus</name>
    <dbReference type="NCBI Taxonomy" id="2862362"/>
    <lineage>
        <taxon>Eukaryota</taxon>
        <taxon>Fungi</taxon>
        <taxon>Dikarya</taxon>
        <taxon>Basidiomycota</taxon>
        <taxon>Agaricomycotina</taxon>
        <taxon>Agaricomycetes</taxon>
        <taxon>Agaricomycetidae</taxon>
        <taxon>Agaricales</taxon>
        <taxon>Marasmiineae</taxon>
        <taxon>Mycenaceae</taxon>
        <taxon>Favolaschia</taxon>
    </lineage>
</organism>
<comment type="caution">
    <text evidence="2">The sequence shown here is derived from an EMBL/GenBank/DDBJ whole genome shotgun (WGS) entry which is preliminary data.</text>
</comment>
<dbReference type="AlphaFoldDB" id="A0AAW0BY18"/>
<dbReference type="Gene3D" id="1.20.1280.50">
    <property type="match status" value="1"/>
</dbReference>